<evidence type="ECO:0000256" key="3">
    <source>
        <dbReference type="ARBA" id="ARBA00020019"/>
    </source>
</evidence>
<evidence type="ECO:0000256" key="2">
    <source>
        <dbReference type="ARBA" id="ARBA00005417"/>
    </source>
</evidence>
<name>A0A7W4I752_GLUDI</name>
<dbReference type="GO" id="GO:0005886">
    <property type="term" value="C:plasma membrane"/>
    <property type="evidence" value="ECO:0007669"/>
    <property type="project" value="UniProtKB-ARBA"/>
</dbReference>
<dbReference type="EMBL" id="JABEQG010000032">
    <property type="protein sequence ID" value="MBB2157474.1"/>
    <property type="molecule type" value="Genomic_DNA"/>
</dbReference>
<feature type="domain" description="ABC transporter" evidence="11">
    <location>
        <begin position="4"/>
        <end position="239"/>
    </location>
</feature>
<evidence type="ECO:0000256" key="8">
    <source>
        <dbReference type="ARBA" id="ARBA00022967"/>
    </source>
</evidence>
<accession>A0A7W4I752</accession>
<dbReference type="PANTHER" id="PTHR43166:SF30">
    <property type="entry name" value="METHIONINE IMPORT ATP-BINDING PROTEIN METN"/>
    <property type="match status" value="1"/>
</dbReference>
<evidence type="ECO:0000313" key="12">
    <source>
        <dbReference type="EMBL" id="MBB2157474.1"/>
    </source>
</evidence>
<evidence type="ECO:0000256" key="6">
    <source>
        <dbReference type="ARBA" id="ARBA00022741"/>
    </source>
</evidence>
<dbReference type="Proteomes" id="UP000550787">
    <property type="component" value="Unassembled WGS sequence"/>
</dbReference>
<evidence type="ECO:0000256" key="5">
    <source>
        <dbReference type="ARBA" id="ARBA00022475"/>
    </source>
</evidence>
<reference evidence="12 13" key="1">
    <citation type="submission" date="2020-04" db="EMBL/GenBank/DDBJ databases">
        <title>Description of novel Gluconacetobacter.</title>
        <authorList>
            <person name="Sombolestani A."/>
        </authorList>
    </citation>
    <scope>NUCLEOTIDE SEQUENCE [LARGE SCALE GENOMIC DNA]</scope>
    <source>
        <strain evidence="12 13">LMG 7603</strain>
    </source>
</reference>
<dbReference type="SUPFAM" id="SSF52540">
    <property type="entry name" value="P-loop containing nucleoside triphosphate hydrolases"/>
    <property type="match status" value="1"/>
</dbReference>
<dbReference type="SMART" id="SM00930">
    <property type="entry name" value="NIL"/>
    <property type="match status" value="1"/>
</dbReference>
<keyword evidence="8" id="KW-1278">Translocase</keyword>
<dbReference type="AlphaFoldDB" id="A0A7W4I752"/>
<evidence type="ECO:0000256" key="7">
    <source>
        <dbReference type="ARBA" id="ARBA00022840"/>
    </source>
</evidence>
<dbReference type="PROSITE" id="PS00211">
    <property type="entry name" value="ABC_TRANSPORTER_1"/>
    <property type="match status" value="1"/>
</dbReference>
<keyword evidence="5" id="KW-1003">Cell membrane</keyword>
<dbReference type="InterPro" id="IPR027417">
    <property type="entry name" value="P-loop_NTPase"/>
</dbReference>
<dbReference type="SUPFAM" id="SSF55021">
    <property type="entry name" value="ACT-like"/>
    <property type="match status" value="1"/>
</dbReference>
<dbReference type="Gene3D" id="3.30.70.260">
    <property type="match status" value="1"/>
</dbReference>
<keyword evidence="7 12" id="KW-0067">ATP-binding</keyword>
<keyword evidence="6" id="KW-0547">Nucleotide-binding</keyword>
<dbReference type="OMA" id="ESAMIFQ"/>
<organism evidence="12 13">
    <name type="scientific">Gluconacetobacter diazotrophicus</name>
    <name type="common">Acetobacter diazotrophicus</name>
    <dbReference type="NCBI Taxonomy" id="33996"/>
    <lineage>
        <taxon>Bacteria</taxon>
        <taxon>Pseudomonadati</taxon>
        <taxon>Pseudomonadota</taxon>
        <taxon>Alphaproteobacteria</taxon>
        <taxon>Acetobacterales</taxon>
        <taxon>Acetobacteraceae</taxon>
        <taxon>Gluconacetobacter</taxon>
    </lineage>
</organism>
<sequence>MSLLRVEHASRRFAGHTALQDIDFEVHPGEILGVIGRSGAGKTTLLRCLSGLERPDSGRIVIEGEDITALPESRLVQVRRRIGLVFQHFNLLQSRTVAGNVALPLEIAGVPKAARAARVAELIELVGLSGHKRKRPSQLSGGQKQRVGIARALAAQPALLLCDEATSALDPETTVSILDLLLDINRRLGLTIILITHEMEVIRRIARRVLVLDQGRIVEDGPTAALLGGATRHPVTRAFLSEGRPRVPDDVMDALRDAPSQGAHPVLHVVLDAPAGQTPLLSTLGRRFGLDVTVVQATVGDISGRAGAEFVLRLSDQSAEALDFIRQASQSMEVIGYVPADR</sequence>
<evidence type="ECO:0000256" key="4">
    <source>
        <dbReference type="ARBA" id="ARBA00022448"/>
    </source>
</evidence>
<dbReference type="RefSeq" id="WP_012226726.1">
    <property type="nucleotide sequence ID" value="NZ_JABEQG010000032.1"/>
</dbReference>
<dbReference type="GO" id="GO:0016887">
    <property type="term" value="F:ATP hydrolysis activity"/>
    <property type="evidence" value="ECO:0007669"/>
    <property type="project" value="InterPro"/>
</dbReference>
<evidence type="ECO:0000313" key="13">
    <source>
        <dbReference type="Proteomes" id="UP000550787"/>
    </source>
</evidence>
<keyword evidence="10" id="KW-0472">Membrane</keyword>
<dbReference type="InterPro" id="IPR018449">
    <property type="entry name" value="NIL_domain"/>
</dbReference>
<dbReference type="InterPro" id="IPR003593">
    <property type="entry name" value="AAA+_ATPase"/>
</dbReference>
<dbReference type="Pfam" id="PF00005">
    <property type="entry name" value="ABC_tran"/>
    <property type="match status" value="1"/>
</dbReference>
<protein>
    <recommendedName>
        <fullName evidence="3">Cell division ATP-binding protein FtsE</fullName>
    </recommendedName>
</protein>
<dbReference type="GO" id="GO:0005524">
    <property type="term" value="F:ATP binding"/>
    <property type="evidence" value="ECO:0007669"/>
    <property type="project" value="UniProtKB-KW"/>
</dbReference>
<dbReference type="InterPro" id="IPR045865">
    <property type="entry name" value="ACT-like_dom_sf"/>
</dbReference>
<comment type="function">
    <text evidence="1">Part of the ABC transporter FtsEX involved in cellular division. Important for assembly or stability of the septal ring.</text>
</comment>
<dbReference type="InterPro" id="IPR017871">
    <property type="entry name" value="ABC_transporter-like_CS"/>
</dbReference>
<dbReference type="FunFam" id="3.40.50.300:FF:000056">
    <property type="entry name" value="Cell division ATP-binding protein FtsE"/>
    <property type="match status" value="1"/>
</dbReference>
<comment type="similarity">
    <text evidence="2">Belongs to the ABC transporter superfamily.</text>
</comment>
<dbReference type="Gene3D" id="3.40.50.300">
    <property type="entry name" value="P-loop containing nucleotide triphosphate hydrolases"/>
    <property type="match status" value="1"/>
</dbReference>
<gene>
    <name evidence="12" type="ORF">HLH33_14315</name>
</gene>
<comment type="caution">
    <text evidence="12">The sequence shown here is derived from an EMBL/GenBank/DDBJ whole genome shotgun (WGS) entry which is preliminary data.</text>
</comment>
<proteinExistence type="inferred from homology"/>
<dbReference type="InterPro" id="IPR050086">
    <property type="entry name" value="MetN_ABC_transporter-like"/>
</dbReference>
<evidence type="ECO:0000256" key="1">
    <source>
        <dbReference type="ARBA" id="ARBA00002579"/>
    </source>
</evidence>
<dbReference type="SMART" id="SM00382">
    <property type="entry name" value="AAA"/>
    <property type="match status" value="1"/>
</dbReference>
<dbReference type="PROSITE" id="PS50893">
    <property type="entry name" value="ABC_TRANSPORTER_2"/>
    <property type="match status" value="1"/>
</dbReference>
<dbReference type="Pfam" id="PF09383">
    <property type="entry name" value="NIL"/>
    <property type="match status" value="1"/>
</dbReference>
<dbReference type="InterPro" id="IPR003439">
    <property type="entry name" value="ABC_transporter-like_ATP-bd"/>
</dbReference>
<evidence type="ECO:0000256" key="10">
    <source>
        <dbReference type="ARBA" id="ARBA00023136"/>
    </source>
</evidence>
<keyword evidence="9" id="KW-0029">Amino-acid transport</keyword>
<dbReference type="GO" id="GO:0006865">
    <property type="term" value="P:amino acid transport"/>
    <property type="evidence" value="ECO:0007669"/>
    <property type="project" value="UniProtKB-KW"/>
</dbReference>
<dbReference type="PANTHER" id="PTHR43166">
    <property type="entry name" value="AMINO ACID IMPORT ATP-BINDING PROTEIN"/>
    <property type="match status" value="1"/>
</dbReference>
<evidence type="ECO:0000256" key="9">
    <source>
        <dbReference type="ARBA" id="ARBA00022970"/>
    </source>
</evidence>
<evidence type="ECO:0000259" key="11">
    <source>
        <dbReference type="PROSITE" id="PS50893"/>
    </source>
</evidence>
<keyword evidence="4" id="KW-0813">Transport</keyword>